<feature type="domain" description="JmjC" evidence="1">
    <location>
        <begin position="99"/>
        <end position="272"/>
    </location>
</feature>
<comment type="caution">
    <text evidence="2">The sequence shown here is derived from an EMBL/GenBank/DDBJ whole genome shotgun (WGS) entry which is preliminary data.</text>
</comment>
<proteinExistence type="predicted"/>
<dbReference type="InterPro" id="IPR041667">
    <property type="entry name" value="Cupin_8"/>
</dbReference>
<evidence type="ECO:0000259" key="1">
    <source>
        <dbReference type="PROSITE" id="PS51184"/>
    </source>
</evidence>
<dbReference type="InterPro" id="IPR014710">
    <property type="entry name" value="RmlC-like_jellyroll"/>
</dbReference>
<dbReference type="EMBL" id="JAGEOK010000058">
    <property type="protein sequence ID" value="MBO2445004.1"/>
    <property type="molecule type" value="Genomic_DNA"/>
</dbReference>
<evidence type="ECO:0000313" key="2">
    <source>
        <dbReference type="EMBL" id="MBO2445004.1"/>
    </source>
</evidence>
<dbReference type="PANTHER" id="PTHR12461">
    <property type="entry name" value="HYPOXIA-INDUCIBLE FACTOR 1 ALPHA INHIBITOR-RELATED"/>
    <property type="match status" value="1"/>
</dbReference>
<dbReference type="RefSeq" id="WP_208273967.1">
    <property type="nucleotide sequence ID" value="NZ_BAAAGM010000080.1"/>
</dbReference>
<evidence type="ECO:0000313" key="3">
    <source>
        <dbReference type="Proteomes" id="UP000666915"/>
    </source>
</evidence>
<reference evidence="2 3" key="1">
    <citation type="submission" date="2021-03" db="EMBL/GenBank/DDBJ databases">
        <authorList>
            <person name="Kanchanasin P."/>
            <person name="Saeng-In P."/>
            <person name="Phongsopitanun W."/>
            <person name="Yuki M."/>
            <person name="Kudo T."/>
            <person name="Ohkuma M."/>
            <person name="Tanasupawat S."/>
        </authorList>
    </citation>
    <scope>NUCLEOTIDE SEQUENCE [LARGE SCALE GENOMIC DNA]</scope>
    <source>
        <strain evidence="2 3">L46</strain>
    </source>
</reference>
<dbReference type="InterPro" id="IPR003347">
    <property type="entry name" value="JmjC_dom"/>
</dbReference>
<sequence>MPEGLSLGWADAMQRPTRLGHVEVTSIFPGTPIERAPVTTTTPVIIRGSSALGKVADWTPEYISERFADREVPISVADPDGTFRYDPDSEAGLRFEKMRGATLAAEFRRVPVTRKLCLQQLPIDARVPELAGEMSVPPFVPAAKLNEINLWMASPDSRTPLHYDDMHNLFAQIEGRKRFVLFNPDQFEDLYPGPLNTRSESFSRVDLKRPDFKRFPRLADVEYWEAVVWPGDLLFMPAYWWHHVSSQDVSVSVNYWWRPDVRDALCPAFLRQLYLNLNLEDVNALFEAFDFSALGTGSTALLALAEMALDHSEPGAATRICGGITVASLRESLSLAEADVPSLVAALGPEHDPARRCITAALRARPGRPSPEAADLIAQLRASNLTFQTG</sequence>
<dbReference type="PANTHER" id="PTHR12461:SF105">
    <property type="entry name" value="HYPOXIA-INDUCIBLE FACTOR 1-ALPHA INHIBITOR"/>
    <property type="match status" value="1"/>
</dbReference>
<dbReference type="SUPFAM" id="SSF51197">
    <property type="entry name" value="Clavaminate synthase-like"/>
    <property type="match status" value="1"/>
</dbReference>
<organism evidence="2 3">
    <name type="scientific">Actinomadura nitritigenes</name>
    <dbReference type="NCBI Taxonomy" id="134602"/>
    <lineage>
        <taxon>Bacteria</taxon>
        <taxon>Bacillati</taxon>
        <taxon>Actinomycetota</taxon>
        <taxon>Actinomycetes</taxon>
        <taxon>Streptosporangiales</taxon>
        <taxon>Thermomonosporaceae</taxon>
        <taxon>Actinomadura</taxon>
    </lineage>
</organism>
<name>A0ABS3RFJ2_9ACTN</name>
<keyword evidence="3" id="KW-1185">Reference proteome</keyword>
<protein>
    <submittedName>
        <fullName evidence="2">Cupin-like domain-containing protein</fullName>
    </submittedName>
</protein>
<dbReference type="Proteomes" id="UP000666915">
    <property type="component" value="Unassembled WGS sequence"/>
</dbReference>
<accession>A0ABS3RFJ2</accession>
<dbReference type="Pfam" id="PF13621">
    <property type="entry name" value="Cupin_8"/>
    <property type="match status" value="1"/>
</dbReference>
<dbReference type="PROSITE" id="PS51184">
    <property type="entry name" value="JMJC"/>
    <property type="match status" value="1"/>
</dbReference>
<gene>
    <name evidence="2" type="ORF">J4557_46630</name>
</gene>
<dbReference type="SMART" id="SM00558">
    <property type="entry name" value="JmjC"/>
    <property type="match status" value="1"/>
</dbReference>
<dbReference type="Gene3D" id="2.60.120.10">
    <property type="entry name" value="Jelly Rolls"/>
    <property type="match status" value="1"/>
</dbReference>